<dbReference type="PROSITE" id="PS51257">
    <property type="entry name" value="PROKAR_LIPOPROTEIN"/>
    <property type="match status" value="1"/>
</dbReference>
<proteinExistence type="predicted"/>
<feature type="transmembrane region" description="Helical" evidence="7">
    <location>
        <begin position="139"/>
        <end position="156"/>
    </location>
</feature>
<evidence type="ECO:0000256" key="6">
    <source>
        <dbReference type="SAM" id="MobiDB-lite"/>
    </source>
</evidence>
<evidence type="ECO:0008006" key="10">
    <source>
        <dbReference type="Google" id="ProtNLM"/>
    </source>
</evidence>
<protein>
    <recommendedName>
        <fullName evidence="10">Flippase-like domain-containing protein</fullName>
    </recommendedName>
</protein>
<keyword evidence="4 7" id="KW-1133">Transmembrane helix</keyword>
<dbReference type="Proteomes" id="UP000320496">
    <property type="component" value="Chromosome"/>
</dbReference>
<sequence>MSESSPRWHQSRTVQLTIGLLVTAGCLAWAFYEMCREDPPAVVLRQIGSAFASANYLTLIPMLIALAIFYWLKTWRWQMLLRPLGHFSVPSLFGPVMIGFAFNNLLPAHLGEFVRVFVASRDQKLPMPAVLSSVVLERVFDVLAILAFLGLGLSFVPGMDPDVQNQAITVAIVAAAGVLSVVAFVLWTGPFVRLTERILELMPFVPDRLRDKLTGMLESGAAGLSAIKNVRLLLGIVATSLIQWALNGLLVYLSLRAFGIEISPLVACIVLGVVAFGVTVPSSPGYFGVIQLCFLMVLKLFTDDTREVFAASIYYHMAQYIPVTLIGLYYFNKSGLSVREVEREAEHEEETLEELGHAALEHAHESEDREAVPQDDR</sequence>
<feature type="transmembrane region" description="Helical" evidence="7">
    <location>
        <begin position="53"/>
        <end position="72"/>
    </location>
</feature>
<feature type="transmembrane region" description="Helical" evidence="7">
    <location>
        <begin position="168"/>
        <end position="192"/>
    </location>
</feature>
<dbReference type="EMBL" id="CP036275">
    <property type="protein sequence ID" value="QDU36213.1"/>
    <property type="molecule type" value="Genomic_DNA"/>
</dbReference>
<gene>
    <name evidence="8" type="ORF">Mal4_04970</name>
</gene>
<evidence type="ECO:0000256" key="2">
    <source>
        <dbReference type="ARBA" id="ARBA00022475"/>
    </source>
</evidence>
<evidence type="ECO:0000256" key="7">
    <source>
        <dbReference type="SAM" id="Phobius"/>
    </source>
</evidence>
<feature type="transmembrane region" description="Helical" evidence="7">
    <location>
        <begin position="232"/>
        <end position="252"/>
    </location>
</feature>
<dbReference type="GO" id="GO:0005886">
    <property type="term" value="C:plasma membrane"/>
    <property type="evidence" value="ECO:0007669"/>
    <property type="project" value="UniProtKB-SubCell"/>
</dbReference>
<keyword evidence="9" id="KW-1185">Reference proteome</keyword>
<accession>A0A517Z169</accession>
<dbReference type="PANTHER" id="PTHR39087:SF2">
    <property type="entry name" value="UPF0104 MEMBRANE PROTEIN MJ1595"/>
    <property type="match status" value="1"/>
</dbReference>
<dbReference type="InterPro" id="IPR022791">
    <property type="entry name" value="L-PG_synthase/AglD"/>
</dbReference>
<feature type="compositionally biased region" description="Basic and acidic residues" evidence="6">
    <location>
        <begin position="354"/>
        <end position="377"/>
    </location>
</feature>
<keyword evidence="5 7" id="KW-0472">Membrane</keyword>
<evidence type="ECO:0000256" key="1">
    <source>
        <dbReference type="ARBA" id="ARBA00004651"/>
    </source>
</evidence>
<keyword evidence="2" id="KW-1003">Cell membrane</keyword>
<evidence type="ECO:0000256" key="3">
    <source>
        <dbReference type="ARBA" id="ARBA00022692"/>
    </source>
</evidence>
<evidence type="ECO:0000256" key="5">
    <source>
        <dbReference type="ARBA" id="ARBA00023136"/>
    </source>
</evidence>
<reference evidence="8 9" key="1">
    <citation type="submission" date="2019-02" db="EMBL/GenBank/DDBJ databases">
        <title>Deep-cultivation of Planctomycetes and their phenomic and genomic characterization uncovers novel biology.</title>
        <authorList>
            <person name="Wiegand S."/>
            <person name="Jogler M."/>
            <person name="Boedeker C."/>
            <person name="Pinto D."/>
            <person name="Vollmers J."/>
            <person name="Rivas-Marin E."/>
            <person name="Kohn T."/>
            <person name="Peeters S.H."/>
            <person name="Heuer A."/>
            <person name="Rast P."/>
            <person name="Oberbeckmann S."/>
            <person name="Bunk B."/>
            <person name="Jeske O."/>
            <person name="Meyerdierks A."/>
            <person name="Storesund J.E."/>
            <person name="Kallscheuer N."/>
            <person name="Luecker S."/>
            <person name="Lage O.M."/>
            <person name="Pohl T."/>
            <person name="Merkel B.J."/>
            <person name="Hornburger P."/>
            <person name="Mueller R.-W."/>
            <person name="Bruemmer F."/>
            <person name="Labrenz M."/>
            <person name="Spormann A.M."/>
            <person name="Op den Camp H."/>
            <person name="Overmann J."/>
            <person name="Amann R."/>
            <person name="Jetten M.S.M."/>
            <person name="Mascher T."/>
            <person name="Medema M.H."/>
            <person name="Devos D.P."/>
            <person name="Kaster A.-K."/>
            <person name="Ovreas L."/>
            <person name="Rohde M."/>
            <person name="Galperin M.Y."/>
            <person name="Jogler C."/>
        </authorList>
    </citation>
    <scope>NUCLEOTIDE SEQUENCE [LARGE SCALE GENOMIC DNA]</scope>
    <source>
        <strain evidence="8 9">Mal4</strain>
    </source>
</reference>
<dbReference type="Pfam" id="PF03706">
    <property type="entry name" value="LPG_synthase_TM"/>
    <property type="match status" value="1"/>
</dbReference>
<organism evidence="8 9">
    <name type="scientific">Maioricimonas rarisocia</name>
    <dbReference type="NCBI Taxonomy" id="2528026"/>
    <lineage>
        <taxon>Bacteria</taxon>
        <taxon>Pseudomonadati</taxon>
        <taxon>Planctomycetota</taxon>
        <taxon>Planctomycetia</taxon>
        <taxon>Planctomycetales</taxon>
        <taxon>Planctomycetaceae</taxon>
        <taxon>Maioricimonas</taxon>
    </lineage>
</organism>
<dbReference type="OrthoDB" id="9786506at2"/>
<name>A0A517Z169_9PLAN</name>
<comment type="subcellular location">
    <subcellularLocation>
        <location evidence="1">Cell membrane</location>
        <topology evidence="1">Multi-pass membrane protein</topology>
    </subcellularLocation>
</comment>
<feature type="transmembrane region" description="Helical" evidence="7">
    <location>
        <begin position="12"/>
        <end position="32"/>
    </location>
</feature>
<dbReference type="PANTHER" id="PTHR39087">
    <property type="entry name" value="UPF0104 MEMBRANE PROTEIN MJ1595"/>
    <property type="match status" value="1"/>
</dbReference>
<evidence type="ECO:0000313" key="8">
    <source>
        <dbReference type="EMBL" id="QDU36213.1"/>
    </source>
</evidence>
<feature type="region of interest" description="Disordered" evidence="6">
    <location>
        <begin position="353"/>
        <end position="377"/>
    </location>
</feature>
<feature type="transmembrane region" description="Helical" evidence="7">
    <location>
        <begin position="92"/>
        <end position="118"/>
    </location>
</feature>
<dbReference type="NCBIfam" id="TIGR00374">
    <property type="entry name" value="flippase-like domain"/>
    <property type="match status" value="1"/>
</dbReference>
<keyword evidence="3 7" id="KW-0812">Transmembrane</keyword>
<dbReference type="RefSeq" id="WP_145366899.1">
    <property type="nucleotide sequence ID" value="NZ_CP036275.1"/>
</dbReference>
<evidence type="ECO:0000313" key="9">
    <source>
        <dbReference type="Proteomes" id="UP000320496"/>
    </source>
</evidence>
<dbReference type="AlphaFoldDB" id="A0A517Z169"/>
<evidence type="ECO:0000256" key="4">
    <source>
        <dbReference type="ARBA" id="ARBA00022989"/>
    </source>
</evidence>
<feature type="transmembrane region" description="Helical" evidence="7">
    <location>
        <begin position="313"/>
        <end position="331"/>
    </location>
</feature>
<dbReference type="KEGG" id="mri:Mal4_04970"/>